<feature type="compositionally biased region" description="Acidic residues" evidence="1">
    <location>
        <begin position="104"/>
        <end position="126"/>
    </location>
</feature>
<dbReference type="AlphaFoldDB" id="A0AAV2EWJ8"/>
<organism evidence="2 3">
    <name type="scientific">Linum trigynum</name>
    <dbReference type="NCBI Taxonomy" id="586398"/>
    <lineage>
        <taxon>Eukaryota</taxon>
        <taxon>Viridiplantae</taxon>
        <taxon>Streptophyta</taxon>
        <taxon>Embryophyta</taxon>
        <taxon>Tracheophyta</taxon>
        <taxon>Spermatophyta</taxon>
        <taxon>Magnoliopsida</taxon>
        <taxon>eudicotyledons</taxon>
        <taxon>Gunneridae</taxon>
        <taxon>Pentapetalae</taxon>
        <taxon>rosids</taxon>
        <taxon>fabids</taxon>
        <taxon>Malpighiales</taxon>
        <taxon>Linaceae</taxon>
        <taxon>Linum</taxon>
    </lineage>
</organism>
<evidence type="ECO:0000313" key="3">
    <source>
        <dbReference type="Proteomes" id="UP001497516"/>
    </source>
</evidence>
<gene>
    <name evidence="2" type="ORF">LTRI10_LOCUS31140</name>
</gene>
<protein>
    <submittedName>
        <fullName evidence="2">Uncharacterized protein</fullName>
    </submittedName>
</protein>
<accession>A0AAV2EWJ8</accession>
<reference evidence="2 3" key="1">
    <citation type="submission" date="2024-04" db="EMBL/GenBank/DDBJ databases">
        <authorList>
            <person name="Fracassetti M."/>
        </authorList>
    </citation>
    <scope>NUCLEOTIDE SEQUENCE [LARGE SCALE GENOMIC DNA]</scope>
</reference>
<keyword evidence="3" id="KW-1185">Reference proteome</keyword>
<proteinExistence type="predicted"/>
<feature type="region of interest" description="Disordered" evidence="1">
    <location>
        <begin position="85"/>
        <end position="143"/>
    </location>
</feature>
<dbReference type="Proteomes" id="UP001497516">
    <property type="component" value="Chromosome 5"/>
</dbReference>
<sequence length="143" mass="16735">MTVPSRVTYHKLCENLIQRIRRRDEAVQDSDMITGFTYYLPEWMNDVLFHYAMPINIMDDDSLNALWNFMAQNLYCLGAEIHAELSEHQGEEEEDETWSVPSDHDDDDGDGEEEEEEEDEDEDGEGEQPNYPPYFYLQGVDVT</sequence>
<evidence type="ECO:0000313" key="2">
    <source>
        <dbReference type="EMBL" id="CAL1390346.1"/>
    </source>
</evidence>
<dbReference type="EMBL" id="OZ034818">
    <property type="protein sequence ID" value="CAL1390346.1"/>
    <property type="molecule type" value="Genomic_DNA"/>
</dbReference>
<evidence type="ECO:0000256" key="1">
    <source>
        <dbReference type="SAM" id="MobiDB-lite"/>
    </source>
</evidence>
<name>A0AAV2EWJ8_9ROSI</name>